<protein>
    <recommendedName>
        <fullName evidence="5">NADH dehydrogenase [ubiquinone] 1 beta subcomplex subunit 4</fullName>
    </recommendedName>
    <alternativeName>
        <fullName evidence="14">Complex I-B15</fullName>
    </alternativeName>
    <alternativeName>
        <fullName evidence="15">NADH-ubiquinone oxidoreductase B15 subunit</fullName>
    </alternativeName>
</protein>
<proteinExistence type="inferred from homology"/>
<sequence length="103" mass="11102">MTDVLIGSWKGRHCCALGCQDTAPEVQAVSLTALPTTLDPAEQDISLETQKSQANLLAIRSRFKWESANIYPSFGPTPKSLILGALFGIGDGKEKLIQEGKLD</sequence>
<keyword evidence="8" id="KW-0812">Transmembrane</keyword>
<dbReference type="EMBL" id="VCEB01000002">
    <property type="protein sequence ID" value="KAB0382835.1"/>
    <property type="molecule type" value="Genomic_DNA"/>
</dbReference>
<dbReference type="PANTHER" id="PTHR15469:SF0">
    <property type="entry name" value="NADH DEHYDROGENASE [UBIQUINONE] 1 BETA SUBCOMPLEX SUBUNIT 4"/>
    <property type="match status" value="1"/>
</dbReference>
<evidence type="ECO:0000256" key="10">
    <source>
        <dbReference type="ARBA" id="ARBA00022982"/>
    </source>
</evidence>
<evidence type="ECO:0000256" key="14">
    <source>
        <dbReference type="ARBA" id="ARBA00030212"/>
    </source>
</evidence>
<evidence type="ECO:0000256" key="3">
    <source>
        <dbReference type="ARBA" id="ARBA00007260"/>
    </source>
</evidence>
<organism evidence="16 17">
    <name type="scientific">Muntiacus reevesi</name>
    <name type="common">Reeves' muntjac</name>
    <name type="synonym">Cervus reevesi</name>
    <dbReference type="NCBI Taxonomy" id="9886"/>
    <lineage>
        <taxon>Eukaryota</taxon>
        <taxon>Metazoa</taxon>
        <taxon>Chordata</taxon>
        <taxon>Craniata</taxon>
        <taxon>Vertebrata</taxon>
        <taxon>Euteleostomi</taxon>
        <taxon>Mammalia</taxon>
        <taxon>Eutheria</taxon>
        <taxon>Laurasiatheria</taxon>
        <taxon>Artiodactyla</taxon>
        <taxon>Ruminantia</taxon>
        <taxon>Pecora</taxon>
        <taxon>Cervidae</taxon>
        <taxon>Muntiacinae</taxon>
        <taxon>Muntiacus</taxon>
    </lineage>
</organism>
<name>A0A5J5MRS2_MUNRE</name>
<evidence type="ECO:0000256" key="12">
    <source>
        <dbReference type="ARBA" id="ARBA00023128"/>
    </source>
</evidence>
<evidence type="ECO:0000256" key="7">
    <source>
        <dbReference type="ARBA" id="ARBA00022660"/>
    </source>
</evidence>
<comment type="caution">
    <text evidence="16">The sequence shown here is derived from an EMBL/GenBank/DDBJ whole genome shotgun (WGS) entry which is preliminary data.</text>
</comment>
<comment type="subunit">
    <text evidence="4">Complex I is composed of 45 different subunits.</text>
</comment>
<keyword evidence="10" id="KW-0249">Electron transport</keyword>
<comment type="similarity">
    <text evidence="3">Belongs to the complex I NDUFB4 subunit family.</text>
</comment>
<keyword evidence="11" id="KW-1133">Transmembrane helix</keyword>
<evidence type="ECO:0000256" key="4">
    <source>
        <dbReference type="ARBA" id="ARBA00011533"/>
    </source>
</evidence>
<keyword evidence="17" id="KW-1185">Reference proteome</keyword>
<comment type="function">
    <text evidence="1">Accessory subunit of the mitochondrial membrane respiratory chain NADH dehydrogenase (Complex I), that is believed not to be involved in catalysis. Complex I functions in the transfer of electrons from NADH to the respiratory chain. The immediate electron acceptor for the enzyme is believed to be ubiquinone.</text>
</comment>
<evidence type="ECO:0000313" key="17">
    <source>
        <dbReference type="Proteomes" id="UP000326062"/>
    </source>
</evidence>
<gene>
    <name evidence="16" type="ORF">FD755_004752</name>
</gene>
<evidence type="ECO:0000313" key="16">
    <source>
        <dbReference type="EMBL" id="KAB0382835.1"/>
    </source>
</evidence>
<evidence type="ECO:0000256" key="2">
    <source>
        <dbReference type="ARBA" id="ARBA00004298"/>
    </source>
</evidence>
<dbReference type="GO" id="GO:0005743">
    <property type="term" value="C:mitochondrial inner membrane"/>
    <property type="evidence" value="ECO:0007669"/>
    <property type="project" value="UniProtKB-SubCell"/>
</dbReference>
<dbReference type="InterPro" id="IPR009866">
    <property type="entry name" value="NADH_UbQ_OxRdtase_NDUFB4_su"/>
</dbReference>
<dbReference type="AlphaFoldDB" id="A0A5J5MRS2"/>
<keyword evidence="12" id="KW-0496">Mitochondrion</keyword>
<comment type="subcellular location">
    <subcellularLocation>
        <location evidence="2">Mitochondrion inner membrane</location>
        <topology evidence="2">Single-pass membrane protein</topology>
        <orientation evidence="2">Matrix side</orientation>
    </subcellularLocation>
</comment>
<evidence type="ECO:0000256" key="8">
    <source>
        <dbReference type="ARBA" id="ARBA00022692"/>
    </source>
</evidence>
<evidence type="ECO:0000256" key="9">
    <source>
        <dbReference type="ARBA" id="ARBA00022792"/>
    </source>
</evidence>
<accession>A0A5J5MRS2</accession>
<evidence type="ECO:0000256" key="11">
    <source>
        <dbReference type="ARBA" id="ARBA00022989"/>
    </source>
</evidence>
<reference evidence="16 17" key="1">
    <citation type="submission" date="2019-06" db="EMBL/GenBank/DDBJ databases">
        <title>Discovery of a novel chromosome fission-fusion reversal in muntjac.</title>
        <authorList>
            <person name="Mudd A.B."/>
            <person name="Bredeson J.V."/>
            <person name="Baum R."/>
            <person name="Hockemeyer D."/>
            <person name="Rokhsar D.S."/>
        </authorList>
    </citation>
    <scope>NUCLEOTIDE SEQUENCE [LARGE SCALE GENOMIC DNA]</scope>
    <source>
        <strain evidence="16">UCam_UCB_Mr</strain>
        <tissue evidence="16">Fibroblast cell line</tissue>
    </source>
</reference>
<evidence type="ECO:0000256" key="5">
    <source>
        <dbReference type="ARBA" id="ARBA00018681"/>
    </source>
</evidence>
<keyword evidence="9" id="KW-0999">Mitochondrion inner membrane</keyword>
<dbReference type="Proteomes" id="UP000326062">
    <property type="component" value="Chromosome 2"/>
</dbReference>
<dbReference type="Pfam" id="PF07225">
    <property type="entry name" value="NDUF_B4"/>
    <property type="match status" value="1"/>
</dbReference>
<keyword evidence="7" id="KW-0679">Respiratory chain</keyword>
<evidence type="ECO:0000256" key="6">
    <source>
        <dbReference type="ARBA" id="ARBA00022448"/>
    </source>
</evidence>
<keyword evidence="13" id="KW-0472">Membrane</keyword>
<evidence type="ECO:0000256" key="15">
    <source>
        <dbReference type="ARBA" id="ARBA00030987"/>
    </source>
</evidence>
<evidence type="ECO:0000256" key="1">
    <source>
        <dbReference type="ARBA" id="ARBA00003195"/>
    </source>
</evidence>
<dbReference type="PANTHER" id="PTHR15469">
    <property type="entry name" value="NADH-UBIQUINONE OXIDOREDUCTASE B15 SUBUNIT"/>
    <property type="match status" value="1"/>
</dbReference>
<keyword evidence="6" id="KW-0813">Transport</keyword>
<evidence type="ECO:0000256" key="13">
    <source>
        <dbReference type="ARBA" id="ARBA00023136"/>
    </source>
</evidence>